<evidence type="ECO:0000256" key="3">
    <source>
        <dbReference type="ARBA" id="ARBA00013194"/>
    </source>
</evidence>
<dbReference type="PROSITE" id="PS50072">
    <property type="entry name" value="CSA_PPIASE_2"/>
    <property type="match status" value="1"/>
</dbReference>
<dbReference type="PRINTS" id="PR00153">
    <property type="entry name" value="CSAPPISMRASE"/>
</dbReference>
<evidence type="ECO:0000313" key="9">
    <source>
        <dbReference type="Proteomes" id="UP000824469"/>
    </source>
</evidence>
<dbReference type="PANTHER" id="PTHR11071">
    <property type="entry name" value="PEPTIDYL-PROLYL CIS-TRANS ISOMERASE"/>
    <property type="match status" value="1"/>
</dbReference>
<comment type="similarity">
    <text evidence="2">Belongs to the cyclophilin-type PPIase family.</text>
</comment>
<feature type="compositionally biased region" description="Low complexity" evidence="6">
    <location>
        <begin position="500"/>
        <end position="512"/>
    </location>
</feature>
<sequence length="749" mass="83648">LFADIVPKTAENFRALCTGEKGIGRTTKKSLHYKGSIFHRIIKGFVAQGGDFSKKDGTGGESIYGGRFADENFRLNHDGPGILSMANAGANTNGSQFFITFAAAPHLDGKHVVFGKVVEGMDVLKKIERLHTADRGRPTVPVKIINCGEVPVSKENGVVANDEDKRKAKKIKGKDALASDDETRKSRKRRKHRKVRKDRRKKRRRYYSSDSDTSSESDSESDSSDSETDSYTSSSDISSSSEDEKVRRKRKSSKRNRRKHAKRKKDKKRGKRHSRKLKRSRRKSKWSSESDYSSDSDSESESDSGSDTESDSGSDVSETTRKSKTVSRVADKPHAGGKHLPTLPNDATLDKQVVEEMAVVVKDVIKEEGELCKENQEKVKVTDVVEVKANRSLGSRTPQSDAPSRSRSPTRMPPKRISRSMSPQRSLSRSLSISPRRSLSRSPSITHARSLSPSPSPSPSKTSPRSLSRSPSGSPRRSLSRSPPRSLSRHSRQNQPLSPPGSRSRTPSGRLSKGLSRSPVVDKNTVPPPSQSQSTARSPSAEETPKRVRRGRGFSQRYSYARRYRTPSPDRSPPRSRYTARSIPDRDRYASYRSYPERSPPRHYRNPPRGRTPPRYRRSRSRSASYSPVGYRNRRRNRSLSRSRSPVDERPRVIDHLRSRLGLRESHESRGRRGRSPSRSSSSMSKSSEGLAIHNRGLALSDKNKSGRSPRRQQSPQASVSRSRSRSRTPPGNGSLVSYGDGSPDSRSK</sequence>
<evidence type="ECO:0000256" key="2">
    <source>
        <dbReference type="ARBA" id="ARBA00007365"/>
    </source>
</evidence>
<dbReference type="Pfam" id="PF00160">
    <property type="entry name" value="Pro_isomerase"/>
    <property type="match status" value="1"/>
</dbReference>
<dbReference type="GO" id="GO:0016018">
    <property type="term" value="F:cyclosporin A binding"/>
    <property type="evidence" value="ECO:0007669"/>
    <property type="project" value="TreeGrafter"/>
</dbReference>
<dbReference type="InterPro" id="IPR020892">
    <property type="entry name" value="Cyclophilin-type_PPIase_CS"/>
</dbReference>
<dbReference type="FunFam" id="2.40.100.10:FF:000022">
    <property type="entry name" value="Peptidyl-prolyl cis-trans isomerase CYP95"/>
    <property type="match status" value="1"/>
</dbReference>
<feature type="region of interest" description="Disordered" evidence="6">
    <location>
        <begin position="158"/>
        <end position="350"/>
    </location>
</feature>
<evidence type="ECO:0000256" key="6">
    <source>
        <dbReference type="SAM" id="MobiDB-lite"/>
    </source>
</evidence>
<protein>
    <recommendedName>
        <fullName evidence="3">peptidylprolyl isomerase</fullName>
        <ecNumber evidence="3">5.2.1.8</ecNumber>
    </recommendedName>
</protein>
<feature type="compositionally biased region" description="Acidic residues" evidence="6">
    <location>
        <begin position="213"/>
        <end position="228"/>
    </location>
</feature>
<keyword evidence="5" id="KW-0413">Isomerase</keyword>
<dbReference type="InterPro" id="IPR029000">
    <property type="entry name" value="Cyclophilin-like_dom_sf"/>
</dbReference>
<feature type="compositionally biased region" description="Low complexity" evidence="6">
    <location>
        <begin position="419"/>
        <end position="486"/>
    </location>
</feature>
<dbReference type="PANTHER" id="PTHR11071:SF561">
    <property type="entry name" value="PEPTIDYL-PROLYL CIS-TRANS ISOMERASE D-RELATED"/>
    <property type="match status" value="1"/>
</dbReference>
<keyword evidence="4" id="KW-0697">Rotamase</keyword>
<gene>
    <name evidence="8" type="ORF">KI387_029865</name>
</gene>
<feature type="compositionally biased region" description="Basic residues" evidence="6">
    <location>
        <begin position="632"/>
        <end position="641"/>
    </location>
</feature>
<feature type="compositionally biased region" description="Basic residues" evidence="6">
    <location>
        <begin position="247"/>
        <end position="285"/>
    </location>
</feature>
<dbReference type="GO" id="GO:0006457">
    <property type="term" value="P:protein folding"/>
    <property type="evidence" value="ECO:0007669"/>
    <property type="project" value="InterPro"/>
</dbReference>
<comment type="caution">
    <text evidence="8">The sequence shown here is derived from an EMBL/GenBank/DDBJ whole genome shotgun (WGS) entry which is preliminary data.</text>
</comment>
<feature type="compositionally biased region" description="Low complexity" evidence="6">
    <location>
        <begin position="712"/>
        <end position="735"/>
    </location>
</feature>
<dbReference type="SUPFAM" id="SSF50891">
    <property type="entry name" value="Cyclophilin-like"/>
    <property type="match status" value="1"/>
</dbReference>
<name>A0AA38CGC5_TAXCH</name>
<dbReference type="GO" id="GO:0003755">
    <property type="term" value="F:peptidyl-prolyl cis-trans isomerase activity"/>
    <property type="evidence" value="ECO:0007669"/>
    <property type="project" value="UniProtKB-KW"/>
</dbReference>
<dbReference type="EC" id="5.2.1.8" evidence="3"/>
<dbReference type="Gene3D" id="2.40.100.10">
    <property type="entry name" value="Cyclophilin-like"/>
    <property type="match status" value="1"/>
</dbReference>
<evidence type="ECO:0000313" key="8">
    <source>
        <dbReference type="EMBL" id="KAH9298183.1"/>
    </source>
</evidence>
<reference evidence="8 9" key="1">
    <citation type="journal article" date="2021" name="Nat. Plants">
        <title>The Taxus genome provides insights into paclitaxel biosynthesis.</title>
        <authorList>
            <person name="Xiong X."/>
            <person name="Gou J."/>
            <person name="Liao Q."/>
            <person name="Li Y."/>
            <person name="Zhou Q."/>
            <person name="Bi G."/>
            <person name="Li C."/>
            <person name="Du R."/>
            <person name="Wang X."/>
            <person name="Sun T."/>
            <person name="Guo L."/>
            <person name="Liang H."/>
            <person name="Lu P."/>
            <person name="Wu Y."/>
            <person name="Zhang Z."/>
            <person name="Ro D.K."/>
            <person name="Shang Y."/>
            <person name="Huang S."/>
            <person name="Yan J."/>
        </authorList>
    </citation>
    <scope>NUCLEOTIDE SEQUENCE [LARGE SCALE GENOMIC DNA]</scope>
    <source>
        <strain evidence="8">Ta-2019</strain>
    </source>
</reference>
<organism evidence="8 9">
    <name type="scientific">Taxus chinensis</name>
    <name type="common">Chinese yew</name>
    <name type="synonym">Taxus wallichiana var. chinensis</name>
    <dbReference type="NCBI Taxonomy" id="29808"/>
    <lineage>
        <taxon>Eukaryota</taxon>
        <taxon>Viridiplantae</taxon>
        <taxon>Streptophyta</taxon>
        <taxon>Embryophyta</taxon>
        <taxon>Tracheophyta</taxon>
        <taxon>Spermatophyta</taxon>
        <taxon>Pinopsida</taxon>
        <taxon>Pinidae</taxon>
        <taxon>Conifers II</taxon>
        <taxon>Cupressales</taxon>
        <taxon>Taxaceae</taxon>
        <taxon>Taxus</taxon>
    </lineage>
</organism>
<evidence type="ECO:0000256" key="1">
    <source>
        <dbReference type="ARBA" id="ARBA00000971"/>
    </source>
</evidence>
<feature type="compositionally biased region" description="Basic and acidic residues" evidence="6">
    <location>
        <begin position="368"/>
        <end position="389"/>
    </location>
</feature>
<dbReference type="Proteomes" id="UP000824469">
    <property type="component" value="Unassembled WGS sequence"/>
</dbReference>
<feature type="compositionally biased region" description="Basic and acidic residues" evidence="6">
    <location>
        <begin position="583"/>
        <end position="600"/>
    </location>
</feature>
<feature type="compositionally biased region" description="Low complexity" evidence="6">
    <location>
        <begin position="677"/>
        <end position="690"/>
    </location>
</feature>
<evidence type="ECO:0000256" key="5">
    <source>
        <dbReference type="ARBA" id="ARBA00023235"/>
    </source>
</evidence>
<dbReference type="EMBL" id="JAHRHJ020000010">
    <property type="protein sequence ID" value="KAH9298183.1"/>
    <property type="molecule type" value="Genomic_DNA"/>
</dbReference>
<dbReference type="OMA" id="HYRNPPR"/>
<feature type="compositionally biased region" description="Basic residues" evidence="6">
    <location>
        <begin position="601"/>
        <end position="621"/>
    </location>
</feature>
<evidence type="ECO:0000259" key="7">
    <source>
        <dbReference type="PROSITE" id="PS50072"/>
    </source>
</evidence>
<feature type="non-terminal residue" evidence="8">
    <location>
        <position position="1"/>
    </location>
</feature>
<feature type="region of interest" description="Disordered" evidence="6">
    <location>
        <begin position="368"/>
        <end position="749"/>
    </location>
</feature>
<feature type="compositionally biased region" description="Acidic residues" evidence="6">
    <location>
        <begin position="292"/>
        <end position="312"/>
    </location>
</feature>
<dbReference type="GO" id="GO:0005737">
    <property type="term" value="C:cytoplasm"/>
    <property type="evidence" value="ECO:0007669"/>
    <property type="project" value="TreeGrafter"/>
</dbReference>
<feature type="compositionally biased region" description="Low complexity" evidence="6">
    <location>
        <begin position="229"/>
        <end position="240"/>
    </location>
</feature>
<keyword evidence="9" id="KW-1185">Reference proteome</keyword>
<dbReference type="InterPro" id="IPR002130">
    <property type="entry name" value="Cyclophilin-type_PPIase_dom"/>
</dbReference>
<accession>A0AA38CGC5</accession>
<proteinExistence type="inferred from homology"/>
<feature type="compositionally biased region" description="Basic and acidic residues" evidence="6">
    <location>
        <begin position="173"/>
        <end position="184"/>
    </location>
</feature>
<comment type="catalytic activity">
    <reaction evidence="1">
        <text>[protein]-peptidylproline (omega=180) = [protein]-peptidylproline (omega=0)</text>
        <dbReference type="Rhea" id="RHEA:16237"/>
        <dbReference type="Rhea" id="RHEA-COMP:10747"/>
        <dbReference type="Rhea" id="RHEA-COMP:10748"/>
        <dbReference type="ChEBI" id="CHEBI:83833"/>
        <dbReference type="ChEBI" id="CHEBI:83834"/>
        <dbReference type="EC" id="5.2.1.8"/>
    </reaction>
</comment>
<feature type="compositionally biased region" description="Basic residues" evidence="6">
    <location>
        <begin position="185"/>
        <end position="206"/>
    </location>
</feature>
<feature type="domain" description="PPIase cyclophilin-type" evidence="7">
    <location>
        <begin position="1"/>
        <end position="149"/>
    </location>
</feature>
<feature type="compositionally biased region" description="Basic and acidic residues" evidence="6">
    <location>
        <begin position="645"/>
        <end position="671"/>
    </location>
</feature>
<dbReference type="AlphaFoldDB" id="A0AA38CGC5"/>
<feature type="compositionally biased region" description="Polar residues" evidence="6">
    <location>
        <begin position="392"/>
        <end position="402"/>
    </location>
</feature>
<dbReference type="PROSITE" id="PS00170">
    <property type="entry name" value="CSA_PPIASE_1"/>
    <property type="match status" value="1"/>
</dbReference>
<evidence type="ECO:0000256" key="4">
    <source>
        <dbReference type="ARBA" id="ARBA00023110"/>
    </source>
</evidence>